<dbReference type="GO" id="GO:0003700">
    <property type="term" value="F:DNA-binding transcription factor activity"/>
    <property type="evidence" value="ECO:0007669"/>
    <property type="project" value="InterPro"/>
</dbReference>
<dbReference type="KEGG" id="cai:Caci_1233"/>
<evidence type="ECO:0000256" key="1">
    <source>
        <dbReference type="ARBA" id="ARBA00009437"/>
    </source>
</evidence>
<dbReference type="OrthoDB" id="3176554at2"/>
<dbReference type="PROSITE" id="PS50931">
    <property type="entry name" value="HTH_LYSR"/>
    <property type="match status" value="1"/>
</dbReference>
<accession>C7Q770</accession>
<dbReference type="STRING" id="479433.Caci_1233"/>
<dbReference type="Gene3D" id="1.10.10.10">
    <property type="entry name" value="Winged helix-like DNA-binding domain superfamily/Winged helix DNA-binding domain"/>
    <property type="match status" value="1"/>
</dbReference>
<sequence length="89" mass="9805">MQTPDMRLLRSFLAVARERSISEAARRLFMSQQTLSEQIRQLEKNLGVPLLLRGSRGVTLTPAGERLATGAASVTAELDALVDEVRRIA</sequence>
<dbReference type="Pfam" id="PF00126">
    <property type="entry name" value="HTH_1"/>
    <property type="match status" value="1"/>
</dbReference>
<dbReference type="PRINTS" id="PR00039">
    <property type="entry name" value="HTHLYSR"/>
</dbReference>
<dbReference type="PANTHER" id="PTHR30346">
    <property type="entry name" value="TRANSCRIPTIONAL DUAL REGULATOR HCAR-RELATED"/>
    <property type="match status" value="1"/>
</dbReference>
<dbReference type="PANTHER" id="PTHR30346:SF28">
    <property type="entry name" value="HTH-TYPE TRANSCRIPTIONAL REGULATOR CYNR"/>
    <property type="match status" value="1"/>
</dbReference>
<dbReference type="InterPro" id="IPR000847">
    <property type="entry name" value="LysR_HTH_N"/>
</dbReference>
<reference evidence="6 7" key="1">
    <citation type="journal article" date="2009" name="Stand. Genomic Sci.">
        <title>Complete genome sequence of Catenulispora acidiphila type strain (ID 139908).</title>
        <authorList>
            <person name="Copeland A."/>
            <person name="Lapidus A."/>
            <person name="Glavina Del Rio T."/>
            <person name="Nolan M."/>
            <person name="Lucas S."/>
            <person name="Chen F."/>
            <person name="Tice H."/>
            <person name="Cheng J.F."/>
            <person name="Bruce D."/>
            <person name="Goodwin L."/>
            <person name="Pitluck S."/>
            <person name="Mikhailova N."/>
            <person name="Pati A."/>
            <person name="Ivanova N."/>
            <person name="Mavromatis K."/>
            <person name="Chen A."/>
            <person name="Palaniappan K."/>
            <person name="Chain P."/>
            <person name="Land M."/>
            <person name="Hauser L."/>
            <person name="Chang Y.J."/>
            <person name="Jeffries C.D."/>
            <person name="Chertkov O."/>
            <person name="Brettin T."/>
            <person name="Detter J.C."/>
            <person name="Han C."/>
            <person name="Ali Z."/>
            <person name="Tindall B.J."/>
            <person name="Goker M."/>
            <person name="Bristow J."/>
            <person name="Eisen J.A."/>
            <person name="Markowitz V."/>
            <person name="Hugenholtz P."/>
            <person name="Kyrpides N.C."/>
            <person name="Klenk H.P."/>
        </authorList>
    </citation>
    <scope>NUCLEOTIDE SEQUENCE [LARGE SCALE GENOMIC DNA]</scope>
    <source>
        <strain evidence="7">DSM 44928 / JCM 14897 / NBRC 102108 / NRRL B-24433 / ID139908</strain>
    </source>
</reference>
<dbReference type="AlphaFoldDB" id="C7Q770"/>
<protein>
    <submittedName>
        <fullName evidence="6">Transcriptional regulator, LysR family</fullName>
    </submittedName>
</protein>
<dbReference type="FunFam" id="1.10.10.10:FF:000001">
    <property type="entry name" value="LysR family transcriptional regulator"/>
    <property type="match status" value="1"/>
</dbReference>
<dbReference type="Proteomes" id="UP000000851">
    <property type="component" value="Chromosome"/>
</dbReference>
<dbReference type="InParanoid" id="C7Q770"/>
<keyword evidence="2" id="KW-0805">Transcription regulation</keyword>
<evidence type="ECO:0000313" key="7">
    <source>
        <dbReference type="Proteomes" id="UP000000851"/>
    </source>
</evidence>
<evidence type="ECO:0000256" key="3">
    <source>
        <dbReference type="ARBA" id="ARBA00023125"/>
    </source>
</evidence>
<keyword evidence="3" id="KW-0238">DNA-binding</keyword>
<dbReference type="SUPFAM" id="SSF46785">
    <property type="entry name" value="Winged helix' DNA-binding domain"/>
    <property type="match status" value="1"/>
</dbReference>
<evidence type="ECO:0000259" key="5">
    <source>
        <dbReference type="PROSITE" id="PS50931"/>
    </source>
</evidence>
<feature type="domain" description="HTH lysR-type" evidence="5">
    <location>
        <begin position="4"/>
        <end position="61"/>
    </location>
</feature>
<dbReference type="HOGENOM" id="CLU_039613_20_12_11"/>
<dbReference type="InterPro" id="IPR036388">
    <property type="entry name" value="WH-like_DNA-bd_sf"/>
</dbReference>
<dbReference type="EMBL" id="CP001700">
    <property type="protein sequence ID" value="ACU70158.1"/>
    <property type="molecule type" value="Genomic_DNA"/>
</dbReference>
<evidence type="ECO:0000313" key="6">
    <source>
        <dbReference type="EMBL" id="ACU70158.1"/>
    </source>
</evidence>
<evidence type="ECO:0000256" key="4">
    <source>
        <dbReference type="ARBA" id="ARBA00023163"/>
    </source>
</evidence>
<keyword evidence="4" id="KW-0804">Transcription</keyword>
<proteinExistence type="inferred from homology"/>
<evidence type="ECO:0000256" key="2">
    <source>
        <dbReference type="ARBA" id="ARBA00023015"/>
    </source>
</evidence>
<dbReference type="InterPro" id="IPR036390">
    <property type="entry name" value="WH_DNA-bd_sf"/>
</dbReference>
<dbReference type="eggNOG" id="COG0583">
    <property type="taxonomic scope" value="Bacteria"/>
</dbReference>
<dbReference type="GO" id="GO:0032993">
    <property type="term" value="C:protein-DNA complex"/>
    <property type="evidence" value="ECO:0007669"/>
    <property type="project" value="TreeGrafter"/>
</dbReference>
<name>C7Q770_CATAD</name>
<dbReference type="GO" id="GO:0003677">
    <property type="term" value="F:DNA binding"/>
    <property type="evidence" value="ECO:0007669"/>
    <property type="project" value="UniProtKB-KW"/>
</dbReference>
<organism evidence="6 7">
    <name type="scientific">Catenulispora acidiphila (strain DSM 44928 / JCM 14897 / NBRC 102108 / NRRL B-24433 / ID139908)</name>
    <dbReference type="NCBI Taxonomy" id="479433"/>
    <lineage>
        <taxon>Bacteria</taxon>
        <taxon>Bacillati</taxon>
        <taxon>Actinomycetota</taxon>
        <taxon>Actinomycetes</taxon>
        <taxon>Catenulisporales</taxon>
        <taxon>Catenulisporaceae</taxon>
        <taxon>Catenulispora</taxon>
    </lineage>
</organism>
<comment type="similarity">
    <text evidence="1">Belongs to the LysR transcriptional regulatory family.</text>
</comment>
<keyword evidence="7" id="KW-1185">Reference proteome</keyword>
<gene>
    <name evidence="6" type="ordered locus">Caci_1233</name>
</gene>